<dbReference type="Proteomes" id="UP000053097">
    <property type="component" value="Unassembled WGS sequence"/>
</dbReference>
<comment type="catalytic activity">
    <reaction evidence="8">
        <text>GTP + H2O = GDP + phosphate + H(+)</text>
        <dbReference type="Rhea" id="RHEA:19669"/>
        <dbReference type="ChEBI" id="CHEBI:15377"/>
        <dbReference type="ChEBI" id="CHEBI:15378"/>
        <dbReference type="ChEBI" id="CHEBI:37565"/>
        <dbReference type="ChEBI" id="CHEBI:43474"/>
        <dbReference type="ChEBI" id="CHEBI:58189"/>
        <dbReference type="EC" id="3.6.5.n1"/>
    </reaction>
</comment>
<sequence>MIYLKMHNMHNMHNLLCTSISRAIHNVKVFKQQRRWIYSSKICFAAQITTDVEYDISVEAIRNFSIVAHVDHGKSTLADRLLELTGAIKVNSGKQVLDNLQVERERGITVKAQTASLNYMYQGKKHLLNLIDTPGHVDFSAEVQRSLSPCQGVILLVDANDGIQAQTVANYYLAREKDLVVIPVINKIDLKNANPERVQNQLQALFGIEDVDVIKISAKLGIGIDKVLDAVVEKIPPPVVCRDEPFRALIFDSWYDKHKGAISLIYVKDGQLSVGKYITSTYMKKSYEIRNISLLRPREENVKTIFAGQVGTISCNMKSKETHIGDTLYLRHQSVDSLEGFKPPKPMVFAGVYPMDQSQFISLQAAIDKLTLNDSAVTVALESSVALGRGWRLGFLGLLHMEVFSQRLEQEYGAQPIITAPAVTYKAKLFGSKSIAKYQSDTITFNNPTHFPNPQVVTEFYEPMVMITVITPVDYMNGITSLCRERRGIEKLSKTIGSDRYMLQYIMPLCEIILDFHDTLKSISSGYASFDYEDYGYQPSNIVKLDILLNGKLVEELSTIVYKDKAMQTGKKLCIKLLETIPRQLFEIAIQAAIGGKVIARETLKAYRKDVTAKLYGGDVTRRKKLLAQQAEGKKKMRKIGTISLPRDTFISVLKK</sequence>
<dbReference type="CDD" id="cd01890">
    <property type="entry name" value="LepA"/>
    <property type="match status" value="1"/>
</dbReference>
<dbReference type="GO" id="GO:0045727">
    <property type="term" value="P:positive regulation of translation"/>
    <property type="evidence" value="ECO:0007669"/>
    <property type="project" value="UniProtKB-UniRule"/>
</dbReference>
<keyword evidence="5 8" id="KW-0496">Mitochondrion</keyword>
<dbReference type="Gene3D" id="2.40.30.10">
    <property type="entry name" value="Translation factors"/>
    <property type="match status" value="1"/>
</dbReference>
<dbReference type="FunFam" id="3.40.50.300:FF:000078">
    <property type="entry name" value="Elongation factor 4"/>
    <property type="match status" value="1"/>
</dbReference>
<dbReference type="InterPro" id="IPR031157">
    <property type="entry name" value="G_TR_CS"/>
</dbReference>
<dbReference type="InterPro" id="IPR053905">
    <property type="entry name" value="EF-G-like_DII"/>
</dbReference>
<evidence type="ECO:0000256" key="7">
    <source>
        <dbReference type="ARBA" id="ARBA00023136"/>
    </source>
</evidence>
<dbReference type="PRINTS" id="PR00315">
    <property type="entry name" value="ELONGATNFCT"/>
</dbReference>
<feature type="binding site" evidence="8">
    <location>
        <begin position="132"/>
        <end position="136"/>
    </location>
    <ligand>
        <name>GTP</name>
        <dbReference type="ChEBI" id="CHEBI:37565"/>
    </ligand>
</feature>
<feature type="binding site" evidence="8">
    <location>
        <begin position="68"/>
        <end position="75"/>
    </location>
    <ligand>
        <name>GTP</name>
        <dbReference type="ChEBI" id="CHEBI:37565"/>
    </ligand>
</feature>
<comment type="function">
    <text evidence="8">Promotes mitochondrial protein synthesis. May act as a fidelity factor of the translation reaction, by catalyzing a one-codon backward translocation of tRNAs on improperly translocated ribosomes. Binds to mitochondrial ribosomes in a GTP-dependent manner.</text>
</comment>
<evidence type="ECO:0000256" key="2">
    <source>
        <dbReference type="ARBA" id="ARBA00022741"/>
    </source>
</evidence>
<dbReference type="Pfam" id="PF00009">
    <property type="entry name" value="GTP_EFTU"/>
    <property type="match status" value="1"/>
</dbReference>
<comment type="similarity">
    <text evidence="8">Belongs to the GTP-binding elongation factor family. LepA subfamily.</text>
</comment>
<dbReference type="CDD" id="cd16260">
    <property type="entry name" value="EF4_III"/>
    <property type="match status" value="1"/>
</dbReference>
<reference evidence="11" key="3">
    <citation type="submission" date="2018-07" db="EMBL/GenBank/DDBJ databases">
        <authorList>
            <person name="Mckenzie S.K."/>
            <person name="Kronauer D.J.C."/>
        </authorList>
    </citation>
    <scope>NUCLEOTIDE SEQUENCE</scope>
    <source>
        <strain evidence="11">Clonal line C1</strain>
    </source>
</reference>
<dbReference type="FunFam" id="3.30.70.2570:FF:000001">
    <property type="entry name" value="Translation factor GUF1, mitochondrial"/>
    <property type="match status" value="1"/>
</dbReference>
<dbReference type="Pfam" id="PF22042">
    <property type="entry name" value="EF-G_D2"/>
    <property type="match status" value="1"/>
</dbReference>
<evidence type="ECO:0000256" key="5">
    <source>
        <dbReference type="ARBA" id="ARBA00023128"/>
    </source>
</evidence>
<reference evidence="10 12" key="1">
    <citation type="journal article" date="2014" name="Curr. Biol.">
        <title>The genome of the clonal raider ant Cerapachys biroi.</title>
        <authorList>
            <person name="Oxley P.R."/>
            <person name="Ji L."/>
            <person name="Fetter-Pruneda I."/>
            <person name="McKenzie S.K."/>
            <person name="Li C."/>
            <person name="Hu H."/>
            <person name="Zhang G."/>
            <person name="Kronauer D.J."/>
        </authorList>
    </citation>
    <scope>NUCLEOTIDE SEQUENCE [LARGE SCALE GENOMIC DNA]</scope>
</reference>
<dbReference type="PROSITE" id="PS51722">
    <property type="entry name" value="G_TR_2"/>
    <property type="match status" value="1"/>
</dbReference>
<dbReference type="FunFam" id="3.30.70.240:FF:000007">
    <property type="entry name" value="Translation factor GUF1, mitochondrial"/>
    <property type="match status" value="1"/>
</dbReference>
<dbReference type="EMBL" id="KK107941">
    <property type="protein sequence ID" value="EZA47093.1"/>
    <property type="molecule type" value="Genomic_DNA"/>
</dbReference>
<dbReference type="EC" id="3.6.5.n1" evidence="8"/>
<dbReference type="GO" id="GO:0005759">
    <property type="term" value="C:mitochondrial matrix"/>
    <property type="evidence" value="ECO:0007669"/>
    <property type="project" value="UniProtKB-UniRule"/>
</dbReference>
<keyword evidence="4 8" id="KW-0378">Hydrolase</keyword>
<dbReference type="FunFam" id="2.40.30.10:FF:000015">
    <property type="entry name" value="Translation factor GUF1, mitochondrial"/>
    <property type="match status" value="1"/>
</dbReference>
<dbReference type="NCBIfam" id="TIGR01393">
    <property type="entry name" value="lepA"/>
    <property type="match status" value="1"/>
</dbReference>
<dbReference type="GO" id="GO:0003924">
    <property type="term" value="F:GTPase activity"/>
    <property type="evidence" value="ECO:0007669"/>
    <property type="project" value="UniProtKB-UniRule"/>
</dbReference>
<keyword evidence="8" id="KW-0648">Protein biosynthesis</keyword>
<dbReference type="OrthoDB" id="1074at2759"/>
<evidence type="ECO:0000256" key="8">
    <source>
        <dbReference type="HAMAP-Rule" id="MF_03137"/>
    </source>
</evidence>
<dbReference type="InterPro" id="IPR038363">
    <property type="entry name" value="LepA_C_sf"/>
</dbReference>
<dbReference type="InterPro" id="IPR035654">
    <property type="entry name" value="LepA_IV"/>
</dbReference>
<dbReference type="CDD" id="cd03709">
    <property type="entry name" value="lepA_C"/>
    <property type="match status" value="1"/>
</dbReference>
<dbReference type="HAMAP" id="MF_00071">
    <property type="entry name" value="LepA"/>
    <property type="match status" value="1"/>
</dbReference>
<dbReference type="Pfam" id="PF00679">
    <property type="entry name" value="EFG_C"/>
    <property type="match status" value="1"/>
</dbReference>
<proteinExistence type="inferred from homology"/>
<evidence type="ECO:0000256" key="6">
    <source>
        <dbReference type="ARBA" id="ARBA00023134"/>
    </source>
</evidence>
<dbReference type="PANTHER" id="PTHR43512">
    <property type="entry name" value="TRANSLATION FACTOR GUF1-RELATED"/>
    <property type="match status" value="1"/>
</dbReference>
<dbReference type="InterPro" id="IPR027417">
    <property type="entry name" value="P-loop_NTPase"/>
</dbReference>
<dbReference type="SUPFAM" id="SSF52540">
    <property type="entry name" value="P-loop containing nucleoside triphosphate hydrolases"/>
    <property type="match status" value="1"/>
</dbReference>
<feature type="domain" description="Tr-type G" evidence="9">
    <location>
        <begin position="59"/>
        <end position="239"/>
    </location>
</feature>
<dbReference type="OMA" id="QVKCDEN"/>
<protein>
    <recommendedName>
        <fullName evidence="8">Translation factor GUF1 homolog, mitochondrial</fullName>
        <ecNumber evidence="8">3.6.5.n1</ecNumber>
    </recommendedName>
    <alternativeName>
        <fullName evidence="8">Elongation factor 4 homolog</fullName>
        <shortName evidence="8">EF-4</shortName>
    </alternativeName>
    <alternativeName>
        <fullName evidence="8">GTPase GUF1 homolog</fullName>
    </alternativeName>
    <alternativeName>
        <fullName evidence="8">Ribosomal back-translocase</fullName>
    </alternativeName>
</protein>
<dbReference type="Gene3D" id="3.40.50.300">
    <property type="entry name" value="P-loop containing nucleotide triphosphate hydrolases"/>
    <property type="match status" value="1"/>
</dbReference>
<dbReference type="FunFam" id="3.30.70.870:FF:000004">
    <property type="entry name" value="Translation factor GUF1, mitochondrial"/>
    <property type="match status" value="1"/>
</dbReference>
<dbReference type="InterPro" id="IPR000795">
    <property type="entry name" value="T_Tr_GTP-bd_dom"/>
</dbReference>
<accession>A0A026VTH6</accession>
<name>A0A026VTH6_OOCBI</name>
<evidence type="ECO:0000256" key="1">
    <source>
        <dbReference type="ARBA" id="ARBA00005454"/>
    </source>
</evidence>
<gene>
    <name evidence="11" type="ORF">DMN91_004176</name>
    <name evidence="10" type="ORF">X777_16739</name>
</gene>
<keyword evidence="2 8" id="KW-0547">Nucleotide-binding</keyword>
<dbReference type="SUPFAM" id="SSF54980">
    <property type="entry name" value="EF-G C-terminal domain-like"/>
    <property type="match status" value="2"/>
</dbReference>
<evidence type="ECO:0000313" key="10">
    <source>
        <dbReference type="EMBL" id="EZA47093.1"/>
    </source>
</evidence>
<dbReference type="InterPro" id="IPR006297">
    <property type="entry name" value="EF-4"/>
</dbReference>
<dbReference type="GO" id="GO:0005743">
    <property type="term" value="C:mitochondrial inner membrane"/>
    <property type="evidence" value="ECO:0007669"/>
    <property type="project" value="UniProtKB-SubCell"/>
</dbReference>
<keyword evidence="3 8" id="KW-0999">Mitochondrion inner membrane</keyword>
<dbReference type="EMBL" id="QOIP01000004">
    <property type="protein sequence ID" value="RLU23968.1"/>
    <property type="molecule type" value="Genomic_DNA"/>
</dbReference>
<comment type="similarity">
    <text evidence="1">Belongs to the TRAFAC class translation factor GTPase superfamily. Classic translation factor GTPase family. LepA subfamily.</text>
</comment>
<dbReference type="SUPFAM" id="SSF50447">
    <property type="entry name" value="Translation proteins"/>
    <property type="match status" value="1"/>
</dbReference>
<dbReference type="GO" id="GO:0006412">
    <property type="term" value="P:translation"/>
    <property type="evidence" value="ECO:0007669"/>
    <property type="project" value="UniProtKB-KW"/>
</dbReference>
<dbReference type="Pfam" id="PF06421">
    <property type="entry name" value="LepA_C"/>
    <property type="match status" value="1"/>
</dbReference>
<evidence type="ECO:0000313" key="11">
    <source>
        <dbReference type="EMBL" id="RLU23968.1"/>
    </source>
</evidence>
<dbReference type="GO" id="GO:0097177">
    <property type="term" value="F:mitochondrial ribosome binding"/>
    <property type="evidence" value="ECO:0007669"/>
    <property type="project" value="TreeGrafter"/>
</dbReference>
<dbReference type="InterPro" id="IPR005225">
    <property type="entry name" value="Small_GTP-bd"/>
</dbReference>
<dbReference type="PROSITE" id="PS00301">
    <property type="entry name" value="G_TR_1"/>
    <property type="match status" value="1"/>
</dbReference>
<dbReference type="NCBIfam" id="TIGR00231">
    <property type="entry name" value="small_GTP"/>
    <property type="match status" value="1"/>
</dbReference>
<dbReference type="Gene3D" id="3.30.70.870">
    <property type="entry name" value="Elongation Factor G (Translational Gtpase), domain 3"/>
    <property type="match status" value="1"/>
</dbReference>
<dbReference type="InterPro" id="IPR013842">
    <property type="entry name" value="LepA_CTD"/>
</dbReference>
<dbReference type="Proteomes" id="UP000279307">
    <property type="component" value="Chromosome 4"/>
</dbReference>
<dbReference type="Gene3D" id="3.30.70.240">
    <property type="match status" value="1"/>
</dbReference>
<dbReference type="InterPro" id="IPR000640">
    <property type="entry name" value="EFG_V-like"/>
</dbReference>
<feature type="binding site" evidence="8">
    <location>
        <begin position="186"/>
        <end position="189"/>
    </location>
    <ligand>
        <name>GTP</name>
        <dbReference type="ChEBI" id="CHEBI:37565"/>
    </ligand>
</feature>
<evidence type="ECO:0000313" key="12">
    <source>
        <dbReference type="Proteomes" id="UP000053097"/>
    </source>
</evidence>
<comment type="subcellular location">
    <subcellularLocation>
        <location evidence="8">Mitochondrion inner membrane</location>
        <topology evidence="8">Peripheral membrane protein</topology>
        <orientation evidence="8">Matrix side</orientation>
    </subcellularLocation>
</comment>
<dbReference type="InterPro" id="IPR035647">
    <property type="entry name" value="EFG_III/V"/>
</dbReference>
<evidence type="ECO:0000256" key="3">
    <source>
        <dbReference type="ARBA" id="ARBA00022792"/>
    </source>
</evidence>
<organism evidence="10 12">
    <name type="scientific">Ooceraea biroi</name>
    <name type="common">Clonal raider ant</name>
    <name type="synonym">Cerapachys biroi</name>
    <dbReference type="NCBI Taxonomy" id="2015173"/>
    <lineage>
        <taxon>Eukaryota</taxon>
        <taxon>Metazoa</taxon>
        <taxon>Ecdysozoa</taxon>
        <taxon>Arthropoda</taxon>
        <taxon>Hexapoda</taxon>
        <taxon>Insecta</taxon>
        <taxon>Pterygota</taxon>
        <taxon>Neoptera</taxon>
        <taxon>Endopterygota</taxon>
        <taxon>Hymenoptera</taxon>
        <taxon>Apocrita</taxon>
        <taxon>Aculeata</taxon>
        <taxon>Formicoidea</taxon>
        <taxon>Formicidae</taxon>
        <taxon>Dorylinae</taxon>
        <taxon>Ooceraea</taxon>
    </lineage>
</organism>
<dbReference type="Gene3D" id="3.30.70.2570">
    <property type="entry name" value="Elongation factor 4, C-terminal domain"/>
    <property type="match status" value="1"/>
</dbReference>
<keyword evidence="6 8" id="KW-0342">GTP-binding</keyword>
<reference evidence="11" key="2">
    <citation type="journal article" date="2018" name="Genome Res.">
        <title>The genomic architecture and molecular evolution of ant odorant receptors.</title>
        <authorList>
            <person name="McKenzie S.K."/>
            <person name="Kronauer D.J.C."/>
        </authorList>
    </citation>
    <scope>NUCLEOTIDE SEQUENCE [LARGE SCALE GENOMIC DNA]</scope>
    <source>
        <strain evidence="11">Clonal line C1</strain>
    </source>
</reference>
<keyword evidence="7 8" id="KW-0472">Membrane</keyword>
<dbReference type="PANTHER" id="PTHR43512:SF7">
    <property type="entry name" value="TRANSLATION FACTOR GUF1, MITOCHONDRIAL"/>
    <property type="match status" value="1"/>
</dbReference>
<evidence type="ECO:0000256" key="4">
    <source>
        <dbReference type="ARBA" id="ARBA00022801"/>
    </source>
</evidence>
<keyword evidence="12" id="KW-1185">Reference proteome</keyword>
<evidence type="ECO:0000259" key="9">
    <source>
        <dbReference type="PROSITE" id="PS51722"/>
    </source>
</evidence>
<dbReference type="AlphaFoldDB" id="A0A026VTH6"/>
<dbReference type="STRING" id="2015173.A0A026VTH6"/>
<dbReference type="InterPro" id="IPR009000">
    <property type="entry name" value="Transl_B-barrel_sf"/>
</dbReference>
<dbReference type="GO" id="GO:0005525">
    <property type="term" value="F:GTP binding"/>
    <property type="evidence" value="ECO:0007669"/>
    <property type="project" value="UniProtKB-UniRule"/>
</dbReference>